<reference evidence="8" key="2">
    <citation type="submission" date="2019-10" db="EMBL/GenBank/DDBJ databases">
        <title>A de novo genome assembly of a pear dwarfing rootstock.</title>
        <authorList>
            <person name="Wang F."/>
            <person name="Wang J."/>
            <person name="Li S."/>
            <person name="Zhang Y."/>
            <person name="Fang M."/>
            <person name="Ma L."/>
            <person name="Zhao Y."/>
            <person name="Jiang S."/>
        </authorList>
    </citation>
    <scope>NUCLEOTIDE SEQUENCE [LARGE SCALE GENOMIC DNA]</scope>
</reference>
<dbReference type="InterPro" id="IPR043502">
    <property type="entry name" value="DNA/RNA_pol_sf"/>
</dbReference>
<dbReference type="Pfam" id="PF13976">
    <property type="entry name" value="gag_pre-integrs"/>
    <property type="match status" value="1"/>
</dbReference>
<sequence length="1146" mass="127397">MPKMLAGNGQKGWPYVQRLLVHLFQFMEPPFLRNAELGVPVCLFSLLDYRMQEDEPFESLILYSEFYEDPMDEPDYLSAAGVHFADEDIVILALNGLPLEYNTFRYVIRGRENVISLKEFRSQLLAEELIVETHVQGSLLSAMVADHSSAVKRSPSQVHDNPGQSSFFSGGNRQFTHHKPKGRGKFHQGVKFNRQSYNVYPNSTSGVLGSSPNGYSGGSPSVICQLCNTYGHSASLCGSRSQSKQGCHICGKANHSTWFCFYNDKGPNYIGVSQFHPSQVSMSASQSSNLPHMHAMNTVVNHHSQGSSSQNSPQFWLADSGASNHMTADLQNLSLASPYPTTELVQTANGEGLTVSHIGSSVIKPSTYPIKLNSVLYVPQLTHNLLSVHKLCLDNNCWLIFDAYCFWIQDKATGRILHKGLCSNGLYPIPALSQSRSSIHPAIACLGQLVKSSVWHNRFGHPSNLTTSLMLKHAHITCAKDVVSTVCQSCLEGKFTRLPFSPRTLQSSIPFEIVHSDLWGPAPCSSIDGFKYYVTLIDECTRFCWIFPLINKSDFFDTFVSFCSFVNTQFSTTVKILQSDGGGEYVNHRVHFFLKHQGILHHKSCPYTPQQNGLAERKHRHVIETTITLLQHAYLPSEFWSFGCQTAVYLINRMPTTVLQNKSPFEALYGKLPIISHLKIFGCACFPFLSPYNASKLHPTTIKCVFLGYASQYKGYICFDVSRHKYYISRHVVFNELEFPYKALLSQKHQSYLPASSSIISHSSFIPTLDTILVSSSSARPLSDHTYTVSATPESVPLASISPAGSQPQLPSQSITAGPTVSSTLPVASLHVPVDSIGSTFSPEPLPVVLPIAPINLHPMQTRSKSGIVKRKALLAALEASSEVDLSVIEPTSYKTALQVPVWYKAMQEEIHALHSQGTWSLVSLPSQKNLVGCKWVFKLKRNADGSIGRHKARLVAKGFSQEPGLDFGETFSPVVKPTTVRLVLSLAAHFGWSLRQLDVKNAFLHGVLQEEVYISITVIQQVIRSLTSEFDLKDLGELHYFLGIQITRTDSGLFLSQSKYIQDLLQKTEMLEAKPCDTPCLPSTRLLKDDGLPYNNPTAYRSIVGALQYLTFTRPDISFSVHQVCQFMQTPMVSHFTAVKRILRS</sequence>
<dbReference type="Pfam" id="PF22936">
    <property type="entry name" value="Pol_BBD"/>
    <property type="match status" value="1"/>
</dbReference>
<keyword evidence="4" id="KW-0378">Hydrolase</keyword>
<dbReference type="GO" id="GO:0006508">
    <property type="term" value="P:proteolysis"/>
    <property type="evidence" value="ECO:0007669"/>
    <property type="project" value="UniProtKB-KW"/>
</dbReference>
<name>A0A5N5F2G3_9ROSA</name>
<dbReference type="PROSITE" id="PS50994">
    <property type="entry name" value="INTEGRASE"/>
    <property type="match status" value="1"/>
</dbReference>
<evidence type="ECO:0000256" key="1">
    <source>
        <dbReference type="ARBA" id="ARBA00022670"/>
    </source>
</evidence>
<dbReference type="InterPro" id="IPR013103">
    <property type="entry name" value="RVT_2"/>
</dbReference>
<dbReference type="InterPro" id="IPR012337">
    <property type="entry name" value="RNaseH-like_sf"/>
</dbReference>
<dbReference type="GO" id="GO:0015074">
    <property type="term" value="P:DNA integration"/>
    <property type="evidence" value="ECO:0007669"/>
    <property type="project" value="InterPro"/>
</dbReference>
<dbReference type="EMBL" id="SMOL01000781">
    <property type="protein sequence ID" value="KAB2595380.1"/>
    <property type="molecule type" value="Genomic_DNA"/>
</dbReference>
<dbReference type="Proteomes" id="UP000327157">
    <property type="component" value="Chromosome 7"/>
</dbReference>
<keyword evidence="2" id="KW-0479">Metal-binding</keyword>
<dbReference type="InterPro" id="IPR036397">
    <property type="entry name" value="RNaseH_sf"/>
</dbReference>
<keyword evidence="1" id="KW-0645">Protease</keyword>
<dbReference type="PANTHER" id="PTHR42648">
    <property type="entry name" value="TRANSPOSASE, PUTATIVE-RELATED"/>
    <property type="match status" value="1"/>
</dbReference>
<dbReference type="GO" id="GO:0008270">
    <property type="term" value="F:zinc ion binding"/>
    <property type="evidence" value="ECO:0007669"/>
    <property type="project" value="InterPro"/>
</dbReference>
<dbReference type="Pfam" id="PF25597">
    <property type="entry name" value="SH3_retrovirus"/>
    <property type="match status" value="1"/>
</dbReference>
<dbReference type="SUPFAM" id="SSF57756">
    <property type="entry name" value="Retrovirus zinc finger-like domains"/>
    <property type="match status" value="1"/>
</dbReference>
<keyword evidence="8" id="KW-1185">Reference proteome</keyword>
<dbReference type="PANTHER" id="PTHR42648:SF26">
    <property type="entry name" value="INTEGRASE CATALYTIC DOMAIN-CONTAINING PROTEIN"/>
    <property type="match status" value="1"/>
</dbReference>
<dbReference type="Gene3D" id="1.25.40.790">
    <property type="match status" value="1"/>
</dbReference>
<dbReference type="InterPro" id="IPR039537">
    <property type="entry name" value="Retrotran_Ty1/copia-like"/>
</dbReference>
<dbReference type="InterPro" id="IPR025724">
    <property type="entry name" value="GAG-pre-integrase_dom"/>
</dbReference>
<accession>A0A5N5F2G3</accession>
<dbReference type="Pfam" id="PF07727">
    <property type="entry name" value="RVT_2"/>
    <property type="match status" value="2"/>
</dbReference>
<dbReference type="InterPro" id="IPR001584">
    <property type="entry name" value="Integrase_cat-core"/>
</dbReference>
<dbReference type="SUPFAM" id="SSF56672">
    <property type="entry name" value="DNA/RNA polymerases"/>
    <property type="match status" value="1"/>
</dbReference>
<protein>
    <recommendedName>
        <fullName evidence="6">Integrase catalytic domain-containing protein</fullName>
    </recommendedName>
</protein>
<evidence type="ECO:0000256" key="4">
    <source>
        <dbReference type="ARBA" id="ARBA00022801"/>
    </source>
</evidence>
<dbReference type="Pfam" id="PF00665">
    <property type="entry name" value="rve"/>
    <property type="match status" value="1"/>
</dbReference>
<dbReference type="AlphaFoldDB" id="A0A5N5F2G3"/>
<dbReference type="SUPFAM" id="SSF53098">
    <property type="entry name" value="Ribonuclease H-like"/>
    <property type="match status" value="1"/>
</dbReference>
<feature type="region of interest" description="Disordered" evidence="5">
    <location>
        <begin position="152"/>
        <end position="171"/>
    </location>
</feature>
<proteinExistence type="predicted"/>
<evidence type="ECO:0000313" key="8">
    <source>
        <dbReference type="Proteomes" id="UP000327157"/>
    </source>
</evidence>
<feature type="compositionally biased region" description="Polar residues" evidence="5">
    <location>
        <begin position="154"/>
        <end position="171"/>
    </location>
</feature>
<reference evidence="7 8" key="3">
    <citation type="submission" date="2019-11" db="EMBL/GenBank/DDBJ databases">
        <title>A de novo genome assembly of a pear dwarfing rootstock.</title>
        <authorList>
            <person name="Wang F."/>
            <person name="Wang J."/>
            <person name="Li S."/>
            <person name="Zhang Y."/>
            <person name="Fang M."/>
            <person name="Ma L."/>
            <person name="Zhao Y."/>
            <person name="Jiang S."/>
        </authorList>
    </citation>
    <scope>NUCLEOTIDE SEQUENCE [LARGE SCALE GENOMIC DNA]</scope>
    <source>
        <strain evidence="7">S2</strain>
        <tissue evidence="7">Leaf</tissue>
    </source>
</reference>
<dbReference type="GO" id="GO:0004190">
    <property type="term" value="F:aspartic-type endopeptidase activity"/>
    <property type="evidence" value="ECO:0007669"/>
    <property type="project" value="UniProtKB-KW"/>
</dbReference>
<dbReference type="Gene3D" id="3.30.420.10">
    <property type="entry name" value="Ribonuclease H-like superfamily/Ribonuclease H"/>
    <property type="match status" value="1"/>
</dbReference>
<reference evidence="7 8" key="1">
    <citation type="submission" date="2019-09" db="EMBL/GenBank/DDBJ databases">
        <authorList>
            <person name="Ou C."/>
        </authorList>
    </citation>
    <scope>NUCLEOTIDE SEQUENCE [LARGE SCALE GENOMIC DNA]</scope>
    <source>
        <strain evidence="7">S2</strain>
        <tissue evidence="7">Leaf</tissue>
    </source>
</reference>
<keyword evidence="3" id="KW-0064">Aspartyl protease</keyword>
<dbReference type="OrthoDB" id="1938465at2759"/>
<evidence type="ECO:0000256" key="3">
    <source>
        <dbReference type="ARBA" id="ARBA00022750"/>
    </source>
</evidence>
<dbReference type="InterPro" id="IPR036875">
    <property type="entry name" value="Znf_CCHC_sf"/>
</dbReference>
<feature type="domain" description="Integrase catalytic" evidence="6">
    <location>
        <begin position="506"/>
        <end position="672"/>
    </location>
</feature>
<organism evidence="7 8">
    <name type="scientific">Pyrus ussuriensis x Pyrus communis</name>
    <dbReference type="NCBI Taxonomy" id="2448454"/>
    <lineage>
        <taxon>Eukaryota</taxon>
        <taxon>Viridiplantae</taxon>
        <taxon>Streptophyta</taxon>
        <taxon>Embryophyta</taxon>
        <taxon>Tracheophyta</taxon>
        <taxon>Spermatophyta</taxon>
        <taxon>Magnoliopsida</taxon>
        <taxon>eudicotyledons</taxon>
        <taxon>Gunneridae</taxon>
        <taxon>Pentapetalae</taxon>
        <taxon>rosids</taxon>
        <taxon>fabids</taxon>
        <taxon>Rosales</taxon>
        <taxon>Rosaceae</taxon>
        <taxon>Amygdaloideae</taxon>
        <taxon>Maleae</taxon>
        <taxon>Pyrus</taxon>
    </lineage>
</organism>
<dbReference type="GO" id="GO:0003676">
    <property type="term" value="F:nucleic acid binding"/>
    <property type="evidence" value="ECO:0007669"/>
    <property type="project" value="InterPro"/>
</dbReference>
<evidence type="ECO:0000256" key="5">
    <source>
        <dbReference type="SAM" id="MobiDB-lite"/>
    </source>
</evidence>
<dbReference type="InterPro" id="IPR057670">
    <property type="entry name" value="SH3_retrovirus"/>
</dbReference>
<comment type="caution">
    <text evidence="7">The sequence shown here is derived from an EMBL/GenBank/DDBJ whole genome shotgun (WGS) entry which is preliminary data.</text>
</comment>
<evidence type="ECO:0000313" key="7">
    <source>
        <dbReference type="EMBL" id="KAB2595380.1"/>
    </source>
</evidence>
<gene>
    <name evidence="7" type="ORF">D8674_030830</name>
</gene>
<dbReference type="InterPro" id="IPR054722">
    <property type="entry name" value="PolX-like_BBD"/>
</dbReference>
<evidence type="ECO:0000259" key="6">
    <source>
        <dbReference type="PROSITE" id="PS50994"/>
    </source>
</evidence>
<evidence type="ECO:0000256" key="2">
    <source>
        <dbReference type="ARBA" id="ARBA00022723"/>
    </source>
</evidence>